<evidence type="ECO:0000256" key="1">
    <source>
        <dbReference type="SAM" id="MobiDB-lite"/>
    </source>
</evidence>
<organism evidence="2 3">
    <name type="scientific">Modicella reniformis</name>
    <dbReference type="NCBI Taxonomy" id="1440133"/>
    <lineage>
        <taxon>Eukaryota</taxon>
        <taxon>Fungi</taxon>
        <taxon>Fungi incertae sedis</taxon>
        <taxon>Mucoromycota</taxon>
        <taxon>Mortierellomycotina</taxon>
        <taxon>Mortierellomycetes</taxon>
        <taxon>Mortierellales</taxon>
        <taxon>Mortierellaceae</taxon>
        <taxon>Modicella</taxon>
    </lineage>
</organism>
<reference evidence="2" key="1">
    <citation type="journal article" date="2020" name="Fungal Divers.">
        <title>Resolving the Mortierellaceae phylogeny through synthesis of multi-gene phylogenetics and phylogenomics.</title>
        <authorList>
            <person name="Vandepol N."/>
            <person name="Liber J."/>
            <person name="Desiro A."/>
            <person name="Na H."/>
            <person name="Kennedy M."/>
            <person name="Barry K."/>
            <person name="Grigoriev I.V."/>
            <person name="Miller A.N."/>
            <person name="O'Donnell K."/>
            <person name="Stajich J.E."/>
            <person name="Bonito G."/>
        </authorList>
    </citation>
    <scope>NUCLEOTIDE SEQUENCE</scope>
    <source>
        <strain evidence="2">MES-2147</strain>
    </source>
</reference>
<proteinExistence type="predicted"/>
<name>A0A9P6JHC5_9FUNG</name>
<feature type="compositionally biased region" description="Basic and acidic residues" evidence="1">
    <location>
        <begin position="142"/>
        <end position="154"/>
    </location>
</feature>
<feature type="region of interest" description="Disordered" evidence="1">
    <location>
        <begin position="70"/>
        <end position="154"/>
    </location>
</feature>
<feature type="non-terminal residue" evidence="2">
    <location>
        <position position="1"/>
    </location>
</feature>
<evidence type="ECO:0000313" key="2">
    <source>
        <dbReference type="EMBL" id="KAF9979587.1"/>
    </source>
</evidence>
<feature type="region of interest" description="Disordered" evidence="1">
    <location>
        <begin position="1"/>
        <end position="44"/>
    </location>
</feature>
<comment type="caution">
    <text evidence="2">The sequence shown here is derived from an EMBL/GenBank/DDBJ whole genome shotgun (WGS) entry which is preliminary data.</text>
</comment>
<dbReference type="EMBL" id="JAAAHW010004020">
    <property type="protein sequence ID" value="KAF9979587.1"/>
    <property type="molecule type" value="Genomic_DNA"/>
</dbReference>
<dbReference type="Proteomes" id="UP000749646">
    <property type="component" value="Unassembled WGS sequence"/>
</dbReference>
<evidence type="ECO:0000313" key="3">
    <source>
        <dbReference type="Proteomes" id="UP000749646"/>
    </source>
</evidence>
<dbReference type="AlphaFoldDB" id="A0A9P6JHC5"/>
<gene>
    <name evidence="2" type="ORF">BGZ65_006322</name>
</gene>
<accession>A0A9P6JHC5</accession>
<sequence length="154" mass="16831">MFWEEELEARQKEMEAKAEEVARKSNLNSTTVGSTHSRKLLPHSRTAAQVVSDLVFLDNADIDVDADVMERIEDDEGNGAAGDEDGSGDGDVDSGDGAGSGMAKAPMLKRNHPRRIGAEFRASGKSRNEMRQLATQAKQAIKTKESEIKPFRKV</sequence>
<protein>
    <submittedName>
        <fullName evidence="2">Uncharacterized protein</fullName>
    </submittedName>
</protein>
<feature type="compositionally biased region" description="Acidic residues" evidence="1">
    <location>
        <begin position="70"/>
        <end position="94"/>
    </location>
</feature>
<feature type="compositionally biased region" description="Polar residues" evidence="1">
    <location>
        <begin position="25"/>
        <end position="35"/>
    </location>
</feature>
<keyword evidence="3" id="KW-1185">Reference proteome</keyword>
<feature type="compositionally biased region" description="Basic and acidic residues" evidence="1">
    <location>
        <begin position="8"/>
        <end position="23"/>
    </location>
</feature>